<comment type="caution">
    <text evidence="1">The sequence shown here is derived from an EMBL/GenBank/DDBJ whole genome shotgun (WGS) entry which is preliminary data.</text>
</comment>
<dbReference type="EMBL" id="DSEU01000038">
    <property type="protein sequence ID" value="HEM66910.1"/>
    <property type="molecule type" value="Genomic_DNA"/>
</dbReference>
<reference evidence="1" key="1">
    <citation type="journal article" date="2020" name="mSystems">
        <title>Genome- and Community-Level Interaction Insights into Carbon Utilization and Element Cycling Functions of Hydrothermarchaeota in Hydrothermal Sediment.</title>
        <authorList>
            <person name="Zhou Z."/>
            <person name="Liu Y."/>
            <person name="Xu W."/>
            <person name="Pan J."/>
            <person name="Luo Z.H."/>
            <person name="Li M."/>
        </authorList>
    </citation>
    <scope>NUCLEOTIDE SEQUENCE [LARGE SCALE GENOMIC DNA]</scope>
    <source>
        <strain evidence="1">SpSt-125</strain>
    </source>
</reference>
<dbReference type="AlphaFoldDB" id="A0A7J2U237"/>
<accession>A0A7J2U237</accession>
<name>A0A7J2U237_9CREN</name>
<evidence type="ECO:0000313" key="1">
    <source>
        <dbReference type="EMBL" id="HEM66910.1"/>
    </source>
</evidence>
<sequence>MKSCDLICQQLADVVLDHLENVKAWSLLKEYNTAYKTGVTGYVVASILVDAYREAGMLDEDFSIRFKKVLHLYKDFINSLKHGSSTTINDDTGNAEVISTAIEESLEVAVIESP</sequence>
<proteinExistence type="predicted"/>
<gene>
    <name evidence="1" type="ORF">ENO26_04985</name>
</gene>
<protein>
    <submittedName>
        <fullName evidence="1">Uncharacterized protein</fullName>
    </submittedName>
</protein>
<organism evidence="1">
    <name type="scientific">Ignisphaera aggregans</name>
    <dbReference type="NCBI Taxonomy" id="334771"/>
    <lineage>
        <taxon>Archaea</taxon>
        <taxon>Thermoproteota</taxon>
        <taxon>Thermoprotei</taxon>
        <taxon>Desulfurococcales</taxon>
        <taxon>Desulfurococcaceae</taxon>
        <taxon>Ignisphaera</taxon>
    </lineage>
</organism>